<proteinExistence type="predicted"/>
<dbReference type="SFLD" id="SFLDG01129">
    <property type="entry name" value="C1.5:_HAD__Beta-PGM__Phosphata"/>
    <property type="match status" value="1"/>
</dbReference>
<evidence type="ECO:0000313" key="2">
    <source>
        <dbReference type="Proteomes" id="UP000664701"/>
    </source>
</evidence>
<evidence type="ECO:0000313" key="1">
    <source>
        <dbReference type="EMBL" id="WYJ78272.1"/>
    </source>
</evidence>
<dbReference type="PANTHER" id="PTHR18901:SF38">
    <property type="entry name" value="PSEUDOURIDINE-5'-PHOSPHATASE"/>
    <property type="match status" value="1"/>
</dbReference>
<dbReference type="Gene3D" id="3.40.50.1000">
    <property type="entry name" value="HAD superfamily/HAD-like"/>
    <property type="match status" value="1"/>
</dbReference>
<dbReference type="Proteomes" id="UP000664701">
    <property type="component" value="Chromosome"/>
</dbReference>
<name>A0ABZ2SR77_9ENTE</name>
<sequence length="235" mass="26574">MTRSLEAVVFDMDGLMIDTEKTYKEGWLLGANALNVELPGTFINDAAGRSIDDNIKALQQLTNDLSIVMSIRKIREDYFYQNLANGKIPLKPYLKELIEVLKANQIKTAVATSSYKNRVSRVFEHYHMTSWFDVVITGDEVANVKPHPELYLTALEMLGVDHQSALVLEDSITGARAANNAKIPFIIVPDSSSEQVVEIPADFRHIETIVPSLENVAHWLIEKNLLKRCNQEEYR</sequence>
<dbReference type="NCBIfam" id="TIGR01509">
    <property type="entry name" value="HAD-SF-IA-v3"/>
    <property type="match status" value="1"/>
</dbReference>
<gene>
    <name evidence="1" type="ORF">DOK78_002929</name>
</gene>
<dbReference type="SUPFAM" id="SSF56784">
    <property type="entry name" value="HAD-like"/>
    <property type="match status" value="1"/>
</dbReference>
<reference evidence="1 2" key="1">
    <citation type="submission" date="2021-03" db="EMBL/GenBank/DDBJ databases">
        <authorList>
            <person name="Gilmore M.S."/>
            <person name="Schwartzman J."/>
            <person name="Van Tyne D."/>
            <person name="Martin M."/>
            <person name="Earl A.M."/>
            <person name="Manson A.L."/>
            <person name="Straub T."/>
            <person name="Salamzade R."/>
            <person name="Saavedra J."/>
            <person name="Lebreton F."/>
            <person name="Prichula J."/>
            <person name="Schaufler K."/>
            <person name="Gaca A."/>
            <person name="Sgardioli B."/>
            <person name="Wagenaar J."/>
            <person name="Strong T."/>
        </authorList>
    </citation>
    <scope>NUCLEOTIDE SEQUENCE [LARGE SCALE GENOMIC DNA]</scope>
    <source>
        <strain evidence="1 2">DIV2402</strain>
    </source>
</reference>
<dbReference type="EMBL" id="CP147251">
    <property type="protein sequence ID" value="WYJ78272.1"/>
    <property type="molecule type" value="Genomic_DNA"/>
</dbReference>
<keyword evidence="2" id="KW-1185">Reference proteome</keyword>
<dbReference type="RefSeq" id="WP_207942140.1">
    <property type="nucleotide sequence ID" value="NZ_CP147251.1"/>
</dbReference>
<accession>A0ABZ2SR77</accession>
<protein>
    <submittedName>
        <fullName evidence="1">Uncharacterized protein</fullName>
    </submittedName>
</protein>
<dbReference type="Pfam" id="PF13419">
    <property type="entry name" value="HAD_2"/>
    <property type="match status" value="1"/>
</dbReference>
<dbReference type="InterPro" id="IPR023214">
    <property type="entry name" value="HAD_sf"/>
</dbReference>
<reference evidence="1 2" key="2">
    <citation type="submission" date="2024-03" db="EMBL/GenBank/DDBJ databases">
        <title>The Genome Sequence of Enterococcus sp. DIV2402.</title>
        <authorList>
            <consortium name="The Broad Institute Genomics Platform"/>
            <consortium name="The Broad Institute Microbial Omics Core"/>
            <consortium name="The Broad Institute Genomic Center for Infectious Diseases"/>
            <person name="Earl A."/>
            <person name="Manson A."/>
            <person name="Gilmore M."/>
            <person name="Schwartman J."/>
            <person name="Shea T."/>
            <person name="Abouelleil A."/>
            <person name="Cao P."/>
            <person name="Chapman S."/>
            <person name="Cusick C."/>
            <person name="Young S."/>
            <person name="Neafsey D."/>
            <person name="Nusbaum C."/>
            <person name="Birren B."/>
        </authorList>
    </citation>
    <scope>NUCLEOTIDE SEQUENCE [LARGE SCALE GENOMIC DNA]</scope>
    <source>
        <strain evidence="1 2">DIV2402</strain>
    </source>
</reference>
<dbReference type="PANTHER" id="PTHR18901">
    <property type="entry name" value="2-DEOXYGLUCOSE-6-PHOSPHATE PHOSPHATASE 2"/>
    <property type="match status" value="1"/>
</dbReference>
<dbReference type="InterPro" id="IPR036412">
    <property type="entry name" value="HAD-like_sf"/>
</dbReference>
<dbReference type="InterPro" id="IPR041492">
    <property type="entry name" value="HAD_2"/>
</dbReference>
<dbReference type="InterPro" id="IPR006439">
    <property type="entry name" value="HAD-SF_hydro_IA"/>
</dbReference>
<dbReference type="SFLD" id="SFLDS00003">
    <property type="entry name" value="Haloacid_Dehalogenase"/>
    <property type="match status" value="1"/>
</dbReference>
<dbReference type="Gene3D" id="1.10.150.240">
    <property type="entry name" value="Putative phosphatase, domain 2"/>
    <property type="match status" value="1"/>
</dbReference>
<organism evidence="1 2">
    <name type="scientific">Candidatus Enterococcus lowellii</name>
    <dbReference type="NCBI Taxonomy" id="2230877"/>
    <lineage>
        <taxon>Bacteria</taxon>
        <taxon>Bacillati</taxon>
        <taxon>Bacillota</taxon>
        <taxon>Bacilli</taxon>
        <taxon>Lactobacillales</taxon>
        <taxon>Enterococcaceae</taxon>
        <taxon>Enterococcus</taxon>
    </lineage>
</organism>
<dbReference type="InterPro" id="IPR023198">
    <property type="entry name" value="PGP-like_dom2"/>
</dbReference>